<dbReference type="Proteomes" id="UP000676325">
    <property type="component" value="Unassembled WGS sequence"/>
</dbReference>
<keyword evidence="1" id="KW-1003">Cell membrane</keyword>
<keyword evidence="3 6" id="KW-1133">Transmembrane helix</keyword>
<evidence type="ECO:0000256" key="4">
    <source>
        <dbReference type="ARBA" id="ARBA00023136"/>
    </source>
</evidence>
<dbReference type="RefSeq" id="WP_212517412.1">
    <property type="nucleotide sequence ID" value="NZ_JAGSOH010000015.1"/>
</dbReference>
<keyword evidence="2 6" id="KW-0812">Transmembrane</keyword>
<evidence type="ECO:0000256" key="3">
    <source>
        <dbReference type="ARBA" id="ARBA00022989"/>
    </source>
</evidence>
<organism evidence="8 9">
    <name type="scientific">Actinospica acidithermotolerans</name>
    <dbReference type="NCBI Taxonomy" id="2828514"/>
    <lineage>
        <taxon>Bacteria</taxon>
        <taxon>Bacillati</taxon>
        <taxon>Actinomycetota</taxon>
        <taxon>Actinomycetes</taxon>
        <taxon>Catenulisporales</taxon>
        <taxon>Actinospicaceae</taxon>
        <taxon>Actinospica</taxon>
    </lineage>
</organism>
<feature type="region of interest" description="Disordered" evidence="5">
    <location>
        <begin position="1"/>
        <end position="22"/>
    </location>
</feature>
<dbReference type="AlphaFoldDB" id="A0A941IFF0"/>
<dbReference type="GO" id="GO:0005886">
    <property type="term" value="C:plasma membrane"/>
    <property type="evidence" value="ECO:0007669"/>
    <property type="project" value="InterPro"/>
</dbReference>
<name>A0A941IFF0_9ACTN</name>
<evidence type="ECO:0000313" key="9">
    <source>
        <dbReference type="Proteomes" id="UP000676325"/>
    </source>
</evidence>
<evidence type="ECO:0000256" key="6">
    <source>
        <dbReference type="SAM" id="Phobius"/>
    </source>
</evidence>
<evidence type="ECO:0000256" key="1">
    <source>
        <dbReference type="ARBA" id="ARBA00022475"/>
    </source>
</evidence>
<comment type="caution">
    <text evidence="8">The sequence shown here is derived from an EMBL/GenBank/DDBJ whole genome shotgun (WGS) entry which is preliminary data.</text>
</comment>
<reference evidence="8" key="1">
    <citation type="submission" date="2021-04" db="EMBL/GenBank/DDBJ databases">
        <title>Genome based classification of Actinospica acidithermotolerans sp. nov., an actinobacterium isolated from an Indonesian hot spring.</title>
        <authorList>
            <person name="Kusuma A.B."/>
            <person name="Putra K.E."/>
            <person name="Nafisah S."/>
            <person name="Loh J."/>
            <person name="Nouioui I."/>
            <person name="Goodfellow M."/>
        </authorList>
    </citation>
    <scope>NUCLEOTIDE SEQUENCE</scope>
    <source>
        <strain evidence="8">MGRD01-02</strain>
    </source>
</reference>
<gene>
    <name evidence="8" type="ORF">KDK95_08110</name>
</gene>
<keyword evidence="4 6" id="KW-0472">Membrane</keyword>
<feature type="domain" description="Lipopolysaccharide assembly protein A" evidence="7">
    <location>
        <begin position="47"/>
        <end position="83"/>
    </location>
</feature>
<proteinExistence type="predicted"/>
<evidence type="ECO:0000259" key="7">
    <source>
        <dbReference type="Pfam" id="PF06305"/>
    </source>
</evidence>
<sequence length="94" mass="10247">MGANIPPVGAAEPERKRDPGLAGRLASPKVFIGGLVTIAAVWFIIANNAQVRIHLWVTWVSAPLWLVLLLVFLAGGLVGFLAGRRKRNRKPKRD</sequence>
<evidence type="ECO:0000256" key="5">
    <source>
        <dbReference type="SAM" id="MobiDB-lite"/>
    </source>
</evidence>
<protein>
    <submittedName>
        <fullName evidence="8">DUF1049 domain-containing protein</fullName>
    </submittedName>
</protein>
<feature type="transmembrane region" description="Helical" evidence="6">
    <location>
        <begin position="25"/>
        <end position="45"/>
    </location>
</feature>
<evidence type="ECO:0000256" key="2">
    <source>
        <dbReference type="ARBA" id="ARBA00022692"/>
    </source>
</evidence>
<dbReference type="EMBL" id="JAGSOH010000015">
    <property type="protein sequence ID" value="MBR7826260.1"/>
    <property type="molecule type" value="Genomic_DNA"/>
</dbReference>
<feature type="transmembrane region" description="Helical" evidence="6">
    <location>
        <begin position="65"/>
        <end position="83"/>
    </location>
</feature>
<accession>A0A941IFF0</accession>
<keyword evidence="9" id="KW-1185">Reference proteome</keyword>
<dbReference type="InterPro" id="IPR010445">
    <property type="entry name" value="LapA_dom"/>
</dbReference>
<dbReference type="Pfam" id="PF06305">
    <property type="entry name" value="LapA_dom"/>
    <property type="match status" value="1"/>
</dbReference>
<evidence type="ECO:0000313" key="8">
    <source>
        <dbReference type="EMBL" id="MBR7826260.1"/>
    </source>
</evidence>